<name>A0A820UPS6_9BILA</name>
<evidence type="ECO:0000256" key="1">
    <source>
        <dbReference type="SAM" id="MobiDB-lite"/>
    </source>
</evidence>
<gene>
    <name evidence="2" type="ORF">UJA718_LOCUS25460</name>
</gene>
<protein>
    <submittedName>
        <fullName evidence="2">Uncharacterized protein</fullName>
    </submittedName>
</protein>
<feature type="non-terminal residue" evidence="2">
    <location>
        <position position="1"/>
    </location>
</feature>
<feature type="region of interest" description="Disordered" evidence="1">
    <location>
        <begin position="1"/>
        <end position="86"/>
    </location>
</feature>
<accession>A0A820UPS6</accession>
<evidence type="ECO:0000313" key="2">
    <source>
        <dbReference type="EMBL" id="CAF4488393.1"/>
    </source>
</evidence>
<dbReference type="AlphaFoldDB" id="A0A820UPS6"/>
<dbReference type="Proteomes" id="UP000663873">
    <property type="component" value="Unassembled WGS sequence"/>
</dbReference>
<organism evidence="2 3">
    <name type="scientific">Rotaria socialis</name>
    <dbReference type="NCBI Taxonomy" id="392032"/>
    <lineage>
        <taxon>Eukaryota</taxon>
        <taxon>Metazoa</taxon>
        <taxon>Spiralia</taxon>
        <taxon>Gnathifera</taxon>
        <taxon>Rotifera</taxon>
        <taxon>Eurotatoria</taxon>
        <taxon>Bdelloidea</taxon>
        <taxon>Philodinida</taxon>
        <taxon>Philodinidae</taxon>
        <taxon>Rotaria</taxon>
    </lineage>
</organism>
<feature type="compositionally biased region" description="Basic residues" evidence="1">
    <location>
        <begin position="20"/>
        <end position="30"/>
    </location>
</feature>
<feature type="compositionally biased region" description="Acidic residues" evidence="1">
    <location>
        <begin position="52"/>
        <end position="74"/>
    </location>
</feature>
<feature type="compositionally biased region" description="Basic and acidic residues" evidence="1">
    <location>
        <begin position="8"/>
        <end position="19"/>
    </location>
</feature>
<dbReference type="EMBL" id="CAJOBP010006249">
    <property type="protein sequence ID" value="CAF4488393.1"/>
    <property type="molecule type" value="Genomic_DNA"/>
</dbReference>
<proteinExistence type="predicted"/>
<sequence length="86" mass="9934">MSSVNQIEIKDAVDINDKKKKDKLKKKKRKLENGSELPTINKKKAKKQKVEEENEERSSDEDLPTITTDVDENDVSFKDETKVETI</sequence>
<comment type="caution">
    <text evidence="2">The sequence shown here is derived from an EMBL/GenBank/DDBJ whole genome shotgun (WGS) entry which is preliminary data.</text>
</comment>
<keyword evidence="3" id="KW-1185">Reference proteome</keyword>
<feature type="compositionally biased region" description="Basic and acidic residues" evidence="1">
    <location>
        <begin position="75"/>
        <end position="86"/>
    </location>
</feature>
<evidence type="ECO:0000313" key="3">
    <source>
        <dbReference type="Proteomes" id="UP000663873"/>
    </source>
</evidence>
<reference evidence="2" key="1">
    <citation type="submission" date="2021-02" db="EMBL/GenBank/DDBJ databases">
        <authorList>
            <person name="Nowell W R."/>
        </authorList>
    </citation>
    <scope>NUCLEOTIDE SEQUENCE</scope>
</reference>